<feature type="region of interest" description="Disordered" evidence="5">
    <location>
        <begin position="1"/>
        <end position="57"/>
    </location>
</feature>
<reference evidence="9" key="2">
    <citation type="submission" date="2021-11" db="EMBL/GenBank/DDBJ databases">
        <authorList>
            <consortium name="Genoscope - CEA"/>
            <person name="William W."/>
        </authorList>
    </citation>
    <scope>NUCLEOTIDE SEQUENCE</scope>
</reference>
<keyword evidence="6" id="KW-0472">Membrane</keyword>
<dbReference type="PANTHER" id="PTHR46858:SF5">
    <property type="entry name" value="E3 UBIQUITIN-PROTEIN LIGASE APD1-RELATED"/>
    <property type="match status" value="1"/>
</dbReference>
<dbReference type="InterPro" id="IPR013083">
    <property type="entry name" value="Znf_RING/FYVE/PHD"/>
</dbReference>
<evidence type="ECO:0000259" key="7">
    <source>
        <dbReference type="PROSITE" id="PS50089"/>
    </source>
</evidence>
<feature type="transmembrane region" description="Helical" evidence="6">
    <location>
        <begin position="399"/>
        <end position="418"/>
    </location>
</feature>
<keyword evidence="6" id="KW-0812">Transmembrane</keyword>
<dbReference type="Gene3D" id="3.30.40.10">
    <property type="entry name" value="Zinc/RING finger domain, C3HC4 (zinc finger)"/>
    <property type="match status" value="1"/>
</dbReference>
<dbReference type="AlphaFoldDB" id="A0A7S3ZTM6"/>
<evidence type="ECO:0000313" key="9">
    <source>
        <dbReference type="EMBL" id="CAH0375030.1"/>
    </source>
</evidence>
<keyword evidence="6" id="KW-1133">Transmembrane helix</keyword>
<dbReference type="PROSITE" id="PS50089">
    <property type="entry name" value="ZF_RING_2"/>
    <property type="match status" value="1"/>
</dbReference>
<feature type="transmembrane region" description="Helical" evidence="6">
    <location>
        <begin position="322"/>
        <end position="344"/>
    </location>
</feature>
<accession>A0A7S3ZTM6</accession>
<dbReference type="Pfam" id="PF10269">
    <property type="entry name" value="Tmemb_185A"/>
    <property type="match status" value="1"/>
</dbReference>
<feature type="domain" description="RING-type" evidence="7">
    <location>
        <begin position="540"/>
        <end position="580"/>
    </location>
</feature>
<evidence type="ECO:0000256" key="6">
    <source>
        <dbReference type="SAM" id="Phobius"/>
    </source>
</evidence>
<dbReference type="Pfam" id="PF13920">
    <property type="entry name" value="zf-C3HC4_3"/>
    <property type="match status" value="1"/>
</dbReference>
<evidence type="ECO:0000256" key="4">
    <source>
        <dbReference type="PROSITE-ProRule" id="PRU00175"/>
    </source>
</evidence>
<gene>
    <name evidence="8" type="ORF">PCAL00307_LOCUS8808</name>
    <name evidence="9" type="ORF">PECAL_4P23480</name>
</gene>
<dbReference type="InterPro" id="IPR001841">
    <property type="entry name" value="Znf_RING"/>
</dbReference>
<evidence type="ECO:0000256" key="5">
    <source>
        <dbReference type="SAM" id="MobiDB-lite"/>
    </source>
</evidence>
<reference evidence="8" key="1">
    <citation type="submission" date="2021-01" db="EMBL/GenBank/DDBJ databases">
        <authorList>
            <person name="Corre E."/>
            <person name="Pelletier E."/>
            <person name="Niang G."/>
            <person name="Scheremetjew M."/>
            <person name="Finn R."/>
            <person name="Kale V."/>
            <person name="Holt S."/>
            <person name="Cochrane G."/>
            <person name="Meng A."/>
            <person name="Brown T."/>
            <person name="Cohen L."/>
        </authorList>
    </citation>
    <scope>NUCLEOTIDE SEQUENCE</scope>
    <source>
        <strain evidence="8">CCMP1756</strain>
    </source>
</reference>
<keyword evidence="1" id="KW-0479">Metal-binding</keyword>
<dbReference type="SMART" id="SM00184">
    <property type="entry name" value="RING"/>
    <property type="match status" value="1"/>
</dbReference>
<keyword evidence="10" id="KW-1185">Reference proteome</keyword>
<proteinExistence type="predicted"/>
<keyword evidence="3" id="KW-0862">Zinc</keyword>
<organism evidence="8">
    <name type="scientific">Pelagomonas calceolata</name>
    <dbReference type="NCBI Taxonomy" id="35677"/>
    <lineage>
        <taxon>Eukaryota</taxon>
        <taxon>Sar</taxon>
        <taxon>Stramenopiles</taxon>
        <taxon>Ochrophyta</taxon>
        <taxon>Pelagophyceae</taxon>
        <taxon>Pelagomonadales</taxon>
        <taxon>Pelagomonadaceae</taxon>
        <taxon>Pelagomonas</taxon>
    </lineage>
</organism>
<dbReference type="PANTHER" id="PTHR46858">
    <property type="entry name" value="OS05G0521000 PROTEIN"/>
    <property type="match status" value="1"/>
</dbReference>
<dbReference type="EMBL" id="CAKKNE010000004">
    <property type="protein sequence ID" value="CAH0375030.1"/>
    <property type="molecule type" value="Genomic_DNA"/>
</dbReference>
<protein>
    <recommendedName>
        <fullName evidence="7">RING-type domain-containing protein</fullName>
    </recommendedName>
</protein>
<dbReference type="SUPFAM" id="SSF57850">
    <property type="entry name" value="RING/U-box"/>
    <property type="match status" value="1"/>
</dbReference>
<dbReference type="GO" id="GO:0008270">
    <property type="term" value="F:zinc ion binding"/>
    <property type="evidence" value="ECO:0007669"/>
    <property type="project" value="UniProtKB-KW"/>
</dbReference>
<dbReference type="GO" id="GO:0016567">
    <property type="term" value="P:protein ubiquitination"/>
    <property type="evidence" value="ECO:0007669"/>
    <property type="project" value="TreeGrafter"/>
</dbReference>
<evidence type="ECO:0000313" key="8">
    <source>
        <dbReference type="EMBL" id="CAE0693372.1"/>
    </source>
</evidence>
<name>A0A7S3ZTM6_9STRA</name>
<feature type="compositionally biased region" description="Pro residues" evidence="5">
    <location>
        <begin position="43"/>
        <end position="54"/>
    </location>
</feature>
<keyword evidence="2 4" id="KW-0863">Zinc-finger</keyword>
<dbReference type="Proteomes" id="UP000789595">
    <property type="component" value="Unassembled WGS sequence"/>
</dbReference>
<evidence type="ECO:0000256" key="2">
    <source>
        <dbReference type="ARBA" id="ARBA00022771"/>
    </source>
</evidence>
<dbReference type="InterPro" id="IPR019396">
    <property type="entry name" value="TM_Fragile-X-F-assoc"/>
</dbReference>
<dbReference type="OrthoDB" id="207033at2759"/>
<dbReference type="GO" id="GO:0061630">
    <property type="term" value="F:ubiquitin protein ligase activity"/>
    <property type="evidence" value="ECO:0007669"/>
    <property type="project" value="TreeGrafter"/>
</dbReference>
<sequence length="612" mass="65099">MEEAATELPPEPTAEPAAEPTEAAAPPTPEAAATPEEEAGGPAPAPGSQQPPAPTHADAAVAVAPHALGCVFFGLLLHRLNEKELAWPVVFAPLFAADAITFGRRLLDARQASVTLASSDATGAALAAKTLDKLRPTCAAVDAVGACAAKALIVLLLCEEVDWTVATILIPFWAATVVSALLRGRCFVLRRDVDRAARQAELGRRARRHGHNLHGPVGMPPAADAQAHVPTLDEVLDGPCEAWARACAFTQGAFLHGVGRALQPALVAAKLDGALEARWGLIFAPAWALLAALAGVAATLCNCAPVLSAGMPPRVRRRAVRLVSLCATQLLVLSGCTFLCLLRLSKRLDADEAAARRFHDRWDRRDCDALISSSNVTTYESLCAPLSKDGPRSPTPLDILGPLILMYALLFILHPIVLRDSRRFQRVVQIVVVDADDLEAQRRARGAGFDVFLGAPASLVGVQDNSVIIEALENPTRLLKTSSTLYERMEADSPKQTQIAHCAPAPAAWDDDDCSMGSSRFGDDDLEIAEAPAPSPSHLCYVCCVSRKNAVIMECGHGGICFECGKSLASRHPRNCPICRAPISAVLRVERREPGSPHVFSPEGVVVQPRRS</sequence>
<evidence type="ECO:0000313" key="10">
    <source>
        <dbReference type="Proteomes" id="UP000789595"/>
    </source>
</evidence>
<dbReference type="EMBL" id="HBIW01010324">
    <property type="protein sequence ID" value="CAE0693372.1"/>
    <property type="molecule type" value="Transcribed_RNA"/>
</dbReference>
<evidence type="ECO:0000256" key="1">
    <source>
        <dbReference type="ARBA" id="ARBA00022723"/>
    </source>
</evidence>
<evidence type="ECO:0000256" key="3">
    <source>
        <dbReference type="ARBA" id="ARBA00022833"/>
    </source>
</evidence>
<feature type="compositionally biased region" description="Low complexity" evidence="5">
    <location>
        <begin position="14"/>
        <end position="42"/>
    </location>
</feature>